<keyword evidence="5" id="KW-0863">Zinc-finger</keyword>
<dbReference type="InterPro" id="IPR057670">
    <property type="entry name" value="SH3_retrovirus"/>
</dbReference>
<evidence type="ECO:0000256" key="1">
    <source>
        <dbReference type="ARBA" id="ARBA00022670"/>
    </source>
</evidence>
<dbReference type="InterPro" id="IPR043502">
    <property type="entry name" value="DNA/RNA_pol_sf"/>
</dbReference>
<dbReference type="Gene3D" id="3.30.420.10">
    <property type="entry name" value="Ribonuclease H-like superfamily/Ribonuclease H"/>
    <property type="match status" value="1"/>
</dbReference>
<dbReference type="InterPro" id="IPR013103">
    <property type="entry name" value="RVT_2"/>
</dbReference>
<dbReference type="Pfam" id="PF25597">
    <property type="entry name" value="SH3_retrovirus"/>
    <property type="match status" value="1"/>
</dbReference>
<keyword evidence="5" id="KW-0862">Zinc</keyword>
<dbReference type="InterPro" id="IPR025724">
    <property type="entry name" value="GAG-pre-integrase_dom"/>
</dbReference>
<dbReference type="SUPFAM" id="SSF53098">
    <property type="entry name" value="Ribonuclease H-like"/>
    <property type="match status" value="1"/>
</dbReference>
<evidence type="ECO:0000313" key="9">
    <source>
        <dbReference type="EMBL" id="JAC48850.1"/>
    </source>
</evidence>
<dbReference type="SUPFAM" id="SSF56672">
    <property type="entry name" value="DNA/RNA polymerases"/>
    <property type="match status" value="1"/>
</dbReference>
<dbReference type="InterPro" id="IPR039537">
    <property type="entry name" value="Retrotran_Ty1/copia-like"/>
</dbReference>
<feature type="domain" description="Integrase catalytic" evidence="8">
    <location>
        <begin position="511"/>
        <end position="688"/>
    </location>
</feature>
<accession>A0A034W404</accession>
<feature type="region of interest" description="Disordered" evidence="6">
    <location>
        <begin position="242"/>
        <end position="298"/>
    </location>
</feature>
<dbReference type="SMART" id="SM00343">
    <property type="entry name" value="ZnF_C2HC"/>
    <property type="match status" value="1"/>
</dbReference>
<dbReference type="InterPro" id="IPR001878">
    <property type="entry name" value="Znf_CCHC"/>
</dbReference>
<evidence type="ECO:0000259" key="7">
    <source>
        <dbReference type="PROSITE" id="PS50158"/>
    </source>
</evidence>
<dbReference type="EMBL" id="GAKP01010102">
    <property type="protein sequence ID" value="JAC48850.1"/>
    <property type="molecule type" value="Transcribed_RNA"/>
</dbReference>
<keyword evidence="3" id="KW-0064">Aspartyl protease</keyword>
<feature type="compositionally biased region" description="Basic and acidic residues" evidence="6">
    <location>
        <begin position="809"/>
        <end position="824"/>
    </location>
</feature>
<gene>
    <name evidence="9" type="primary">POLX</name>
</gene>
<feature type="non-terminal residue" evidence="9">
    <location>
        <position position="1"/>
    </location>
</feature>
<dbReference type="OrthoDB" id="8025968at2759"/>
<dbReference type="GO" id="GO:0003676">
    <property type="term" value="F:nucleic acid binding"/>
    <property type="evidence" value="ECO:0007669"/>
    <property type="project" value="InterPro"/>
</dbReference>
<protein>
    <submittedName>
        <fullName evidence="9">Retrovirus-related Pol polyprotein from transposon TNT 1-94</fullName>
    </submittedName>
</protein>
<dbReference type="GO" id="GO:0071897">
    <property type="term" value="P:DNA biosynthetic process"/>
    <property type="evidence" value="ECO:0007669"/>
    <property type="project" value="UniProtKB-ARBA"/>
</dbReference>
<dbReference type="PROSITE" id="PS50994">
    <property type="entry name" value="INTEGRASE"/>
    <property type="match status" value="1"/>
</dbReference>
<keyword evidence="4" id="KW-0378">Hydrolase</keyword>
<evidence type="ECO:0000259" key="8">
    <source>
        <dbReference type="PROSITE" id="PS50994"/>
    </source>
</evidence>
<keyword evidence="2" id="KW-0479">Metal-binding</keyword>
<dbReference type="Pfam" id="PF14223">
    <property type="entry name" value="Retrotran_gag_2"/>
    <property type="match status" value="1"/>
</dbReference>
<dbReference type="InterPro" id="IPR012337">
    <property type="entry name" value="RNaseH-like_sf"/>
</dbReference>
<proteinExistence type="predicted"/>
<dbReference type="PANTHER" id="PTHR42648:SF28">
    <property type="entry name" value="TRANSPOSON-ENCODED PROTEIN WITH RIBONUCLEASE H-LIKE AND RETROVIRUS ZINC FINGER-LIKE DOMAINS"/>
    <property type="match status" value="1"/>
</dbReference>
<evidence type="ECO:0000256" key="6">
    <source>
        <dbReference type="SAM" id="MobiDB-lite"/>
    </source>
</evidence>
<dbReference type="InterPro" id="IPR036397">
    <property type="entry name" value="RNaseH_sf"/>
</dbReference>
<dbReference type="PANTHER" id="PTHR42648">
    <property type="entry name" value="TRANSPOSASE, PUTATIVE-RELATED"/>
    <property type="match status" value="1"/>
</dbReference>
<name>A0A034W404_BACDO</name>
<evidence type="ECO:0000256" key="5">
    <source>
        <dbReference type="PROSITE-ProRule" id="PRU00047"/>
    </source>
</evidence>
<dbReference type="Pfam" id="PF00665">
    <property type="entry name" value="rve"/>
    <property type="match status" value="1"/>
</dbReference>
<keyword evidence="1" id="KW-0645">Protease</keyword>
<dbReference type="GO" id="GO:0015074">
    <property type="term" value="P:DNA integration"/>
    <property type="evidence" value="ECO:0007669"/>
    <property type="project" value="InterPro"/>
</dbReference>
<dbReference type="GO" id="GO:0004190">
    <property type="term" value="F:aspartic-type endopeptidase activity"/>
    <property type="evidence" value="ECO:0007669"/>
    <property type="project" value="UniProtKB-KW"/>
</dbReference>
<organism evidence="9">
    <name type="scientific">Bactrocera dorsalis</name>
    <name type="common">Oriental fruit fly</name>
    <name type="synonym">Dacus dorsalis</name>
    <dbReference type="NCBI Taxonomy" id="27457"/>
    <lineage>
        <taxon>Eukaryota</taxon>
        <taxon>Metazoa</taxon>
        <taxon>Ecdysozoa</taxon>
        <taxon>Arthropoda</taxon>
        <taxon>Hexapoda</taxon>
        <taxon>Insecta</taxon>
        <taxon>Pterygota</taxon>
        <taxon>Neoptera</taxon>
        <taxon>Endopterygota</taxon>
        <taxon>Diptera</taxon>
        <taxon>Brachycera</taxon>
        <taxon>Muscomorpha</taxon>
        <taxon>Tephritoidea</taxon>
        <taxon>Tephritidae</taxon>
        <taxon>Bactrocera</taxon>
        <taxon>Bactrocera</taxon>
    </lineage>
</organism>
<dbReference type="GO" id="GO:0006508">
    <property type="term" value="P:proteolysis"/>
    <property type="evidence" value="ECO:0007669"/>
    <property type="project" value="UniProtKB-KW"/>
</dbReference>
<dbReference type="InterPro" id="IPR054722">
    <property type="entry name" value="PolX-like_BBD"/>
</dbReference>
<sequence length="1307" mass="151518">KKRFVVKISTLSNIVIITEMAKQAKIEDILIPIFDGVNYSSWKLRLLTLLEYKECNEAAIVKNENGETEWKKKDLKARTILMSTISDKQLEYVNECTTAYDMIKKFDKMYLTQSTAMQIICRGKIEEIKLNNYDTVEDFFVEFEKTINEFKVAGGKIDEPEKLRYLLRALPPSYSYIGDFLDVIPEEQRSVDYLCSKIKEKNMVTSDLDKKNNVSTFATKLRSKCFTCGKAGHLSKNCWHGQKNNQGQQGVRGQRGLQRGFNRGGLNRGQSTFRGQHHFRGYSRGTGQGHLSGESTNNFSSESWTAQVCNSEINQVWSIESGGCVNNSEINWLLDSGCTDHIINNDEYFDKFEELKCPVDVKLPDGKNLKATKVGTVKIYFKNYYNKKLVDLNNVYYVEGIKQNLLSFSKITKSCTIVAKDGKAKIYNLNRELIVVAEKINNLYCIKSFLSKNEVYAHSAKLTQKEKWHRALGHVNFQYLNKLINNKLVVGLPNKIESMEMKCSNCIKSKMSNVPFENNRTKTNEILELIHTDLNGPHNTTGYGGEKYFLTFIDDYSKCTRIFCVKSKSEVPNCFIEFVNLIENKFNKRVKKIQCDNGKEYLNKDIYNFIRQKGIELLPCPPYVHELNGVVERYNRSAMDVGRCLMREANIHRRYWPEVIKTAAYLKNRTIANTVENKTPYEIFFGVKPNVEHLKIYGSRVFVRVPEVLRKSKWDDKAQEGILVGYNENSYRVLTKNRIINARHVQVVEENTKLICLEKLDDQNNKDVEIGQTSNETIETVSETKTYVDEGIRENSLKNLVKDGNLNDNGEKDKVKSQKRERTPVSRYGNPVSHFIYVNHIDANVPNTFEEAMNSNEHTHWHKAMDSEINSLNKNNTWQMVKRPNDKNVIDVKWVFRKKSNNDYKARLVVRGFQQNEFIENTYSPVGKMQTLKILLSYSCKQNLFVEQIDVETAFLNAHVKSEVYINQPEGYETDGNKVYKLQKALYGLKESPRVWYDCFDKFIKTLNFVRSNYDYCLYVKRASKDPIYILIFVDDLLICCKNENKIKEVKSSLMKRFAMKDLGKIKNYIGIDIDYSDNKSVMTLNQTKYIESLAAKYDLKNTKLYDTPMETNLKLEQATEVDKGIKYRNIIGELLYISTGTRPDVAYSVNYLSRYQSCYNQTHYKYAMRILKYLYKTKDLKLTYYDNVDTEILDCMVDSDYAGDNVDRKSTTGFIIRLFGNLIYWKSRKQSTVTKCSTFAEYTAMSEAVTEVLFIRNLLSESFNMKFCDPIKLYEDNSGAIAIAKYGNFTKNSKHIEVQYHYINEN</sequence>
<reference evidence="9" key="1">
    <citation type="journal article" date="2014" name="BMC Genomics">
        <title>Characterizing the developmental transcriptome of the oriental fruit fly, Bactrocera dorsalis (Diptera: Tephritidae) through comparative genomic analysis with Drosophila melanogaster utilizing modENCODE datasets.</title>
        <authorList>
            <person name="Geib S.M."/>
            <person name="Calla B."/>
            <person name="Hall B."/>
            <person name="Hou S."/>
            <person name="Manoukis N.C."/>
        </authorList>
    </citation>
    <scope>NUCLEOTIDE SEQUENCE</scope>
    <source>
        <strain evidence="9">Punador</strain>
    </source>
</reference>
<dbReference type="Pfam" id="PF22936">
    <property type="entry name" value="Pol_BBD"/>
    <property type="match status" value="1"/>
</dbReference>
<evidence type="ECO:0000256" key="4">
    <source>
        <dbReference type="ARBA" id="ARBA00022801"/>
    </source>
</evidence>
<evidence type="ECO:0000256" key="2">
    <source>
        <dbReference type="ARBA" id="ARBA00022723"/>
    </source>
</evidence>
<dbReference type="GO" id="GO:0008270">
    <property type="term" value="F:zinc ion binding"/>
    <property type="evidence" value="ECO:0007669"/>
    <property type="project" value="UniProtKB-KW"/>
</dbReference>
<feature type="compositionally biased region" description="Low complexity" evidence="6">
    <location>
        <begin position="242"/>
        <end position="260"/>
    </location>
</feature>
<feature type="domain" description="CCHC-type" evidence="7">
    <location>
        <begin position="224"/>
        <end position="238"/>
    </location>
</feature>
<dbReference type="Pfam" id="PF13976">
    <property type="entry name" value="gag_pre-integrs"/>
    <property type="match status" value="1"/>
</dbReference>
<feature type="region of interest" description="Disordered" evidence="6">
    <location>
        <begin position="801"/>
        <end position="826"/>
    </location>
</feature>
<evidence type="ECO:0000256" key="3">
    <source>
        <dbReference type="ARBA" id="ARBA00022750"/>
    </source>
</evidence>
<dbReference type="PROSITE" id="PS50158">
    <property type="entry name" value="ZF_CCHC"/>
    <property type="match status" value="1"/>
</dbReference>
<dbReference type="GO" id="GO:0042575">
    <property type="term" value="C:DNA polymerase complex"/>
    <property type="evidence" value="ECO:0007669"/>
    <property type="project" value="UniProtKB-ARBA"/>
</dbReference>
<dbReference type="Pfam" id="PF07727">
    <property type="entry name" value="RVT_2"/>
    <property type="match status" value="1"/>
</dbReference>
<dbReference type="CDD" id="cd09272">
    <property type="entry name" value="RNase_HI_RT_Ty1"/>
    <property type="match status" value="1"/>
</dbReference>
<dbReference type="InterPro" id="IPR001584">
    <property type="entry name" value="Integrase_cat-core"/>
</dbReference>